<reference evidence="10 11" key="1">
    <citation type="submission" date="2016-11" db="EMBL/GenBank/DDBJ databases">
        <authorList>
            <person name="Jaros S."/>
            <person name="Januszkiewicz K."/>
            <person name="Wedrychowicz H."/>
        </authorList>
    </citation>
    <scope>NUCLEOTIDE SEQUENCE [LARGE SCALE GENOMIC DNA]</scope>
    <source>
        <strain evidence="10 11">DSM 14916</strain>
    </source>
</reference>
<name>A0A1M6ILZ6_9PROT</name>
<evidence type="ECO:0000256" key="2">
    <source>
        <dbReference type="ARBA" id="ARBA00022679"/>
    </source>
</evidence>
<dbReference type="GO" id="GO:0005737">
    <property type="term" value="C:cytoplasm"/>
    <property type="evidence" value="ECO:0007669"/>
    <property type="project" value="UniProtKB-SubCell"/>
</dbReference>
<keyword evidence="1 8" id="KW-0444">Lipid biosynthesis</keyword>
<dbReference type="Pfam" id="PF01648">
    <property type="entry name" value="ACPS"/>
    <property type="match status" value="1"/>
</dbReference>
<evidence type="ECO:0000256" key="6">
    <source>
        <dbReference type="ARBA" id="ARBA00023098"/>
    </source>
</evidence>
<evidence type="ECO:0000313" key="11">
    <source>
        <dbReference type="Proteomes" id="UP000184387"/>
    </source>
</evidence>
<protein>
    <recommendedName>
        <fullName evidence="8">Holo-[acyl-carrier-protein] synthase</fullName>
        <shortName evidence="8">Holo-ACP synthase</shortName>
        <ecNumber evidence="8">2.7.8.7</ecNumber>
    </recommendedName>
    <alternativeName>
        <fullName evidence="8">4'-phosphopantetheinyl transferase AcpS</fullName>
    </alternativeName>
</protein>
<evidence type="ECO:0000256" key="1">
    <source>
        <dbReference type="ARBA" id="ARBA00022516"/>
    </source>
</evidence>
<feature type="binding site" evidence="8">
    <location>
        <position position="8"/>
    </location>
    <ligand>
        <name>Mg(2+)</name>
        <dbReference type="ChEBI" id="CHEBI:18420"/>
    </ligand>
</feature>
<dbReference type="GO" id="GO:0006633">
    <property type="term" value="P:fatty acid biosynthetic process"/>
    <property type="evidence" value="ECO:0007669"/>
    <property type="project" value="UniProtKB-UniRule"/>
</dbReference>
<comment type="subcellular location">
    <subcellularLocation>
        <location evidence="8">Cytoplasm</location>
    </subcellularLocation>
</comment>
<evidence type="ECO:0000256" key="7">
    <source>
        <dbReference type="ARBA" id="ARBA00023160"/>
    </source>
</evidence>
<dbReference type="NCBIfam" id="TIGR00516">
    <property type="entry name" value="acpS"/>
    <property type="match status" value="1"/>
</dbReference>
<keyword evidence="6 8" id="KW-0443">Lipid metabolism</keyword>
<dbReference type="GO" id="GO:0000287">
    <property type="term" value="F:magnesium ion binding"/>
    <property type="evidence" value="ECO:0007669"/>
    <property type="project" value="UniProtKB-UniRule"/>
</dbReference>
<evidence type="ECO:0000256" key="3">
    <source>
        <dbReference type="ARBA" id="ARBA00022723"/>
    </source>
</evidence>
<organism evidence="10 11">
    <name type="scientific">Muricoccus roseus</name>
    <dbReference type="NCBI Taxonomy" id="198092"/>
    <lineage>
        <taxon>Bacteria</taxon>
        <taxon>Pseudomonadati</taxon>
        <taxon>Pseudomonadota</taxon>
        <taxon>Alphaproteobacteria</taxon>
        <taxon>Acetobacterales</taxon>
        <taxon>Roseomonadaceae</taxon>
        <taxon>Muricoccus</taxon>
    </lineage>
</organism>
<keyword evidence="3 8" id="KW-0479">Metal-binding</keyword>
<evidence type="ECO:0000313" key="10">
    <source>
        <dbReference type="EMBL" id="SHJ35395.1"/>
    </source>
</evidence>
<dbReference type="InterPro" id="IPR008278">
    <property type="entry name" value="4-PPantetheinyl_Trfase_dom"/>
</dbReference>
<dbReference type="EMBL" id="FQZF01000012">
    <property type="protein sequence ID" value="SHJ35395.1"/>
    <property type="molecule type" value="Genomic_DNA"/>
</dbReference>
<dbReference type="OrthoDB" id="517356at2"/>
<evidence type="ECO:0000259" key="9">
    <source>
        <dbReference type="Pfam" id="PF01648"/>
    </source>
</evidence>
<dbReference type="STRING" id="198092.SAMN02745194_02382"/>
<sequence>MILGLGNDMVDIRRIERTIARHGDRFLSRIFTEAERAKAERRGERTRVATYAKRFAAKEAASKALGTGFRAGVFWRDLGVVNLPSGQPTLRMTGGAAERLAAILPPGHAAQVSLTMTDEYPYAEAVVIISAVPLHGHAVPLHGQVVPTGGPPSESPPGRLP</sequence>
<proteinExistence type="inferred from homology"/>
<evidence type="ECO:0000256" key="8">
    <source>
        <dbReference type="HAMAP-Rule" id="MF_00101"/>
    </source>
</evidence>
<dbReference type="SUPFAM" id="SSF56214">
    <property type="entry name" value="4'-phosphopantetheinyl transferase"/>
    <property type="match status" value="1"/>
</dbReference>
<keyword evidence="8" id="KW-0963">Cytoplasm</keyword>
<dbReference type="GO" id="GO:0008897">
    <property type="term" value="F:holo-[acyl-carrier-protein] synthase activity"/>
    <property type="evidence" value="ECO:0007669"/>
    <property type="project" value="UniProtKB-UniRule"/>
</dbReference>
<gene>
    <name evidence="8" type="primary">acpS</name>
    <name evidence="10" type="ORF">SAMN02745194_02382</name>
</gene>
<dbReference type="AlphaFoldDB" id="A0A1M6ILZ6"/>
<dbReference type="EC" id="2.7.8.7" evidence="8"/>
<dbReference type="Gene3D" id="3.90.470.20">
    <property type="entry name" value="4'-phosphopantetheinyl transferase domain"/>
    <property type="match status" value="1"/>
</dbReference>
<comment type="function">
    <text evidence="8">Transfers the 4'-phosphopantetheine moiety from coenzyme A to a Ser of acyl-carrier-protein.</text>
</comment>
<accession>A0A1M6ILZ6</accession>
<dbReference type="RefSeq" id="WP_086062133.1">
    <property type="nucleotide sequence ID" value="NZ_FQZF01000012.1"/>
</dbReference>
<keyword evidence="4 8" id="KW-0276">Fatty acid metabolism</keyword>
<evidence type="ECO:0000256" key="5">
    <source>
        <dbReference type="ARBA" id="ARBA00022842"/>
    </source>
</evidence>
<dbReference type="InterPro" id="IPR004568">
    <property type="entry name" value="Ppantetheine-prot_Trfase_dom"/>
</dbReference>
<evidence type="ECO:0000256" key="4">
    <source>
        <dbReference type="ARBA" id="ARBA00022832"/>
    </source>
</evidence>
<keyword evidence="2 8" id="KW-0808">Transferase</keyword>
<keyword evidence="7 8" id="KW-0275">Fatty acid biosynthesis</keyword>
<keyword evidence="11" id="KW-1185">Reference proteome</keyword>
<keyword evidence="5 8" id="KW-0460">Magnesium</keyword>
<dbReference type="InterPro" id="IPR002582">
    <property type="entry name" value="ACPS"/>
</dbReference>
<comment type="catalytic activity">
    <reaction evidence="8">
        <text>apo-[ACP] + CoA = holo-[ACP] + adenosine 3',5'-bisphosphate + H(+)</text>
        <dbReference type="Rhea" id="RHEA:12068"/>
        <dbReference type="Rhea" id="RHEA-COMP:9685"/>
        <dbReference type="Rhea" id="RHEA-COMP:9690"/>
        <dbReference type="ChEBI" id="CHEBI:15378"/>
        <dbReference type="ChEBI" id="CHEBI:29999"/>
        <dbReference type="ChEBI" id="CHEBI:57287"/>
        <dbReference type="ChEBI" id="CHEBI:58343"/>
        <dbReference type="ChEBI" id="CHEBI:64479"/>
        <dbReference type="EC" id="2.7.8.7"/>
    </reaction>
</comment>
<feature type="domain" description="4'-phosphopantetheinyl transferase" evidence="9">
    <location>
        <begin position="4"/>
        <end position="99"/>
    </location>
</feature>
<dbReference type="InterPro" id="IPR037143">
    <property type="entry name" value="4-PPantetheinyl_Trfase_dom_sf"/>
</dbReference>
<dbReference type="Proteomes" id="UP000184387">
    <property type="component" value="Unassembled WGS sequence"/>
</dbReference>
<dbReference type="HAMAP" id="MF_00101">
    <property type="entry name" value="AcpS"/>
    <property type="match status" value="1"/>
</dbReference>
<dbReference type="NCBIfam" id="TIGR00556">
    <property type="entry name" value="pantethn_trn"/>
    <property type="match status" value="1"/>
</dbReference>
<feature type="binding site" evidence="8">
    <location>
        <position position="59"/>
    </location>
    <ligand>
        <name>Mg(2+)</name>
        <dbReference type="ChEBI" id="CHEBI:18420"/>
    </ligand>
</feature>
<comment type="cofactor">
    <cofactor evidence="8">
        <name>Mg(2+)</name>
        <dbReference type="ChEBI" id="CHEBI:18420"/>
    </cofactor>
</comment>
<comment type="similarity">
    <text evidence="8">Belongs to the P-Pant transferase superfamily. AcpS family.</text>
</comment>